<sequence length="59" mass="6870">MMAWLNKKVVWELLIVNLHCFSAYKILPLILNDNLRLVTVGSQIFRRKACSPSLDNHVF</sequence>
<dbReference type="EMBL" id="FUKJ01000161">
    <property type="protein sequence ID" value="SJM91920.1"/>
    <property type="molecule type" value="Genomic_DNA"/>
</dbReference>
<protein>
    <submittedName>
        <fullName evidence="1">Uncharacterized protein</fullName>
    </submittedName>
</protein>
<dbReference type="Proteomes" id="UP000195442">
    <property type="component" value="Unassembled WGS sequence"/>
</dbReference>
<keyword evidence="2" id="KW-1185">Reference proteome</keyword>
<dbReference type="AlphaFoldDB" id="A0A1R4H7T9"/>
<proteinExistence type="predicted"/>
<reference evidence="2" key="1">
    <citation type="submission" date="2017-02" db="EMBL/GenBank/DDBJ databases">
        <authorList>
            <person name="Daims H."/>
        </authorList>
    </citation>
    <scope>NUCLEOTIDE SEQUENCE [LARGE SCALE GENOMIC DNA]</scope>
</reference>
<accession>A0A1R4H7T9</accession>
<name>A0A1R4H7T9_9GAMM</name>
<organism evidence="1 2">
    <name type="scientific">Crenothrix polyspora</name>
    <dbReference type="NCBI Taxonomy" id="360316"/>
    <lineage>
        <taxon>Bacteria</taxon>
        <taxon>Pseudomonadati</taxon>
        <taxon>Pseudomonadota</taxon>
        <taxon>Gammaproteobacteria</taxon>
        <taxon>Methylococcales</taxon>
        <taxon>Crenotrichaceae</taxon>
        <taxon>Crenothrix</taxon>
    </lineage>
</organism>
<evidence type="ECO:0000313" key="1">
    <source>
        <dbReference type="EMBL" id="SJM91920.1"/>
    </source>
</evidence>
<evidence type="ECO:0000313" key="2">
    <source>
        <dbReference type="Proteomes" id="UP000195442"/>
    </source>
</evidence>
<gene>
    <name evidence="1" type="ORF">CRENPOLYSF2_2430002</name>
</gene>